<gene>
    <name evidence="1" type="ORF">S01H1_26783</name>
</gene>
<name>X0SYB2_9ZZZZ</name>
<proteinExistence type="predicted"/>
<dbReference type="AlphaFoldDB" id="X0SYB2"/>
<comment type="caution">
    <text evidence="1">The sequence shown here is derived from an EMBL/GenBank/DDBJ whole genome shotgun (WGS) entry which is preliminary data.</text>
</comment>
<feature type="non-terminal residue" evidence="1">
    <location>
        <position position="59"/>
    </location>
</feature>
<evidence type="ECO:0000313" key="1">
    <source>
        <dbReference type="EMBL" id="GAF86203.1"/>
    </source>
</evidence>
<organism evidence="1">
    <name type="scientific">marine sediment metagenome</name>
    <dbReference type="NCBI Taxonomy" id="412755"/>
    <lineage>
        <taxon>unclassified sequences</taxon>
        <taxon>metagenomes</taxon>
        <taxon>ecological metagenomes</taxon>
    </lineage>
</organism>
<accession>X0SYB2</accession>
<reference evidence="1" key="1">
    <citation type="journal article" date="2014" name="Front. Microbiol.">
        <title>High frequency of phylogenetically diverse reductive dehalogenase-homologous genes in deep subseafloor sedimentary metagenomes.</title>
        <authorList>
            <person name="Kawai M."/>
            <person name="Futagami T."/>
            <person name="Toyoda A."/>
            <person name="Takaki Y."/>
            <person name="Nishi S."/>
            <person name="Hori S."/>
            <person name="Arai W."/>
            <person name="Tsubouchi T."/>
            <person name="Morono Y."/>
            <person name="Uchiyama I."/>
            <person name="Ito T."/>
            <person name="Fujiyama A."/>
            <person name="Inagaki F."/>
            <person name="Takami H."/>
        </authorList>
    </citation>
    <scope>NUCLEOTIDE SEQUENCE</scope>
    <source>
        <strain evidence="1">Expedition CK06-06</strain>
    </source>
</reference>
<sequence length="59" mass="6340">MGRFTLSGTVFIMAMAAVLVLLEAPMVRAEALEAGVAACDITPPVGYRMSGYFRERLST</sequence>
<protein>
    <submittedName>
        <fullName evidence="1">Uncharacterized protein</fullName>
    </submittedName>
</protein>
<dbReference type="EMBL" id="BARS01016255">
    <property type="protein sequence ID" value="GAF86203.1"/>
    <property type="molecule type" value="Genomic_DNA"/>
</dbReference>